<reference evidence="5 6" key="1">
    <citation type="journal article" date="2015" name="Int. J. Syst. Evol. Microbiol.">
        <title>Youhaiella tibetensis gen. nov., sp. nov., isolated from subsurface sediment.</title>
        <authorList>
            <person name="Wang Y.X."/>
            <person name="Huang F.Q."/>
            <person name="Nogi Y."/>
            <person name="Pang S.J."/>
            <person name="Wang P.K."/>
            <person name="Lv J."/>
        </authorList>
    </citation>
    <scope>NUCLEOTIDE SEQUENCE [LARGE SCALE GENOMIC DNA]</scope>
    <source>
        <strain evidence="6">fig4</strain>
    </source>
</reference>
<evidence type="ECO:0000313" key="5">
    <source>
        <dbReference type="EMBL" id="QEE20326.1"/>
    </source>
</evidence>
<dbReference type="Pfam" id="PF12802">
    <property type="entry name" value="MarR_2"/>
    <property type="match status" value="1"/>
</dbReference>
<evidence type="ECO:0000256" key="3">
    <source>
        <dbReference type="ARBA" id="ARBA00023163"/>
    </source>
</evidence>
<evidence type="ECO:0000256" key="2">
    <source>
        <dbReference type="ARBA" id="ARBA00023125"/>
    </source>
</evidence>
<evidence type="ECO:0000313" key="6">
    <source>
        <dbReference type="Proteomes" id="UP000321062"/>
    </source>
</evidence>
<dbReference type="GO" id="GO:0003700">
    <property type="term" value="F:DNA-binding transcription factor activity"/>
    <property type="evidence" value="ECO:0007669"/>
    <property type="project" value="InterPro"/>
</dbReference>
<dbReference type="SUPFAM" id="SSF46785">
    <property type="entry name" value="Winged helix' DNA-binding domain"/>
    <property type="match status" value="1"/>
</dbReference>
<keyword evidence="3" id="KW-0804">Transcription</keyword>
<keyword evidence="6" id="KW-1185">Reference proteome</keyword>
<dbReference type="SMART" id="SM00347">
    <property type="entry name" value="HTH_MARR"/>
    <property type="match status" value="1"/>
</dbReference>
<dbReference type="InterPro" id="IPR000835">
    <property type="entry name" value="HTH_MarR-typ"/>
</dbReference>
<dbReference type="PROSITE" id="PS01117">
    <property type="entry name" value="HTH_MARR_1"/>
    <property type="match status" value="1"/>
</dbReference>
<sequence>MPSHAACMTATLPVHWTTRRMALYLSTHICSSLHNGFLTMSDLPSKQSLIAALVGTARALQTLFDAQLREMGITAARGRVLWFLAKKLPQGATQSDVTDYLRVENPTAVRILDGLETLGHIRRRPSETDRRAKIIELTEAGRPIAEEVVHESRMLYRNVLDDISDEDLATTKRVLDTVLRNVNAMGPARRWAHADRESVL</sequence>
<feature type="domain" description="HTH marR-type" evidence="4">
    <location>
        <begin position="46"/>
        <end position="180"/>
    </location>
</feature>
<dbReference type="Gene3D" id="1.10.10.10">
    <property type="entry name" value="Winged helix-like DNA-binding domain superfamily/Winged helix DNA-binding domain"/>
    <property type="match status" value="1"/>
</dbReference>
<dbReference type="PRINTS" id="PR00598">
    <property type="entry name" value="HTHMARR"/>
</dbReference>
<evidence type="ECO:0000256" key="1">
    <source>
        <dbReference type="ARBA" id="ARBA00023015"/>
    </source>
</evidence>
<dbReference type="InterPro" id="IPR023187">
    <property type="entry name" value="Tscrpt_reg_MarR-type_CS"/>
</dbReference>
<dbReference type="AlphaFoldDB" id="A0A5B9DMS8"/>
<accession>A0A5B9DMS8</accession>
<dbReference type="PANTHER" id="PTHR42756">
    <property type="entry name" value="TRANSCRIPTIONAL REGULATOR, MARR"/>
    <property type="match status" value="1"/>
</dbReference>
<keyword evidence="2" id="KW-0238">DNA-binding</keyword>
<dbReference type="PROSITE" id="PS50995">
    <property type="entry name" value="HTH_MARR_2"/>
    <property type="match status" value="1"/>
</dbReference>
<dbReference type="InterPro" id="IPR036390">
    <property type="entry name" value="WH_DNA-bd_sf"/>
</dbReference>
<dbReference type="KEGG" id="yti:FNA67_09135"/>
<dbReference type="EMBL" id="CP041690">
    <property type="protein sequence ID" value="QEE20326.1"/>
    <property type="molecule type" value="Genomic_DNA"/>
</dbReference>
<dbReference type="Proteomes" id="UP000321062">
    <property type="component" value="Chromosome"/>
</dbReference>
<dbReference type="PANTHER" id="PTHR42756:SF1">
    <property type="entry name" value="TRANSCRIPTIONAL REPRESSOR OF EMRAB OPERON"/>
    <property type="match status" value="1"/>
</dbReference>
<dbReference type="InterPro" id="IPR036388">
    <property type="entry name" value="WH-like_DNA-bd_sf"/>
</dbReference>
<evidence type="ECO:0000259" key="4">
    <source>
        <dbReference type="PROSITE" id="PS50995"/>
    </source>
</evidence>
<gene>
    <name evidence="5" type="ORF">FNA67_09135</name>
</gene>
<organism evidence="5 6">
    <name type="scientific">Paradevosia tibetensis</name>
    <dbReference type="NCBI Taxonomy" id="1447062"/>
    <lineage>
        <taxon>Bacteria</taxon>
        <taxon>Pseudomonadati</taxon>
        <taxon>Pseudomonadota</taxon>
        <taxon>Alphaproteobacteria</taxon>
        <taxon>Hyphomicrobiales</taxon>
        <taxon>Devosiaceae</taxon>
        <taxon>Paradevosia</taxon>
    </lineage>
</organism>
<proteinExistence type="predicted"/>
<keyword evidence="1" id="KW-0805">Transcription regulation</keyword>
<dbReference type="OrthoDB" id="7949807at2"/>
<protein>
    <submittedName>
        <fullName evidence="5">MarR family transcriptional regulator</fullName>
    </submittedName>
</protein>
<name>A0A5B9DMS8_9HYPH</name>
<dbReference type="GO" id="GO:0003677">
    <property type="term" value="F:DNA binding"/>
    <property type="evidence" value="ECO:0007669"/>
    <property type="project" value="UniProtKB-KW"/>
</dbReference>